<dbReference type="Pfam" id="PF00849">
    <property type="entry name" value="PseudoU_synth_2"/>
    <property type="match status" value="1"/>
</dbReference>
<evidence type="ECO:0000256" key="4">
    <source>
        <dbReference type="ARBA" id="ARBA00036535"/>
    </source>
</evidence>
<dbReference type="Proteomes" id="UP000194841">
    <property type="component" value="Unassembled WGS sequence"/>
</dbReference>
<dbReference type="Pfam" id="PF01479">
    <property type="entry name" value="S4"/>
    <property type="match status" value="1"/>
</dbReference>
<dbReference type="SMART" id="SM00363">
    <property type="entry name" value="S4"/>
    <property type="match status" value="1"/>
</dbReference>
<proteinExistence type="inferred from homology"/>
<dbReference type="PANTHER" id="PTHR47683">
    <property type="entry name" value="PSEUDOURIDINE SYNTHASE FAMILY PROTEIN-RELATED"/>
    <property type="match status" value="1"/>
</dbReference>
<comment type="catalytic activity">
    <reaction evidence="4">
        <text>uridine(2604) in 23S rRNA = pseudouridine(2604) in 23S rRNA</text>
        <dbReference type="Rhea" id="RHEA:38875"/>
        <dbReference type="Rhea" id="RHEA-COMP:10093"/>
        <dbReference type="Rhea" id="RHEA-COMP:10094"/>
        <dbReference type="ChEBI" id="CHEBI:65314"/>
        <dbReference type="ChEBI" id="CHEBI:65315"/>
        <dbReference type="EC" id="5.4.99.21"/>
    </reaction>
</comment>
<evidence type="ECO:0000256" key="6">
    <source>
        <dbReference type="RuleBase" id="RU003887"/>
    </source>
</evidence>
<dbReference type="InterPro" id="IPR000748">
    <property type="entry name" value="PsdUridine_synth_RsuA/RluB/E/F"/>
</dbReference>
<evidence type="ECO:0000256" key="3">
    <source>
        <dbReference type="ARBA" id="ARBA00036390"/>
    </source>
</evidence>
<dbReference type="InterPro" id="IPR042092">
    <property type="entry name" value="PsdUridine_s_RsuA/RluB/E/F_cat"/>
</dbReference>
<dbReference type="AlphaFoldDB" id="A0A2C9ZZZ5"/>
<dbReference type="SUPFAM" id="SSF55120">
    <property type="entry name" value="Pseudouridine synthase"/>
    <property type="match status" value="1"/>
</dbReference>
<dbReference type="SUPFAM" id="SSF55174">
    <property type="entry name" value="Alpha-L RNA-binding motif"/>
    <property type="match status" value="1"/>
</dbReference>
<dbReference type="NCBIfam" id="TIGR00093">
    <property type="entry name" value="pseudouridine synthase"/>
    <property type="match status" value="1"/>
</dbReference>
<dbReference type="InterPro" id="IPR020103">
    <property type="entry name" value="PsdUridine_synth_cat_dom_sf"/>
</dbReference>
<evidence type="ECO:0000256" key="2">
    <source>
        <dbReference type="ARBA" id="ARBA00023235"/>
    </source>
</evidence>
<dbReference type="GO" id="GO:0003723">
    <property type="term" value="F:RNA binding"/>
    <property type="evidence" value="ECO:0007669"/>
    <property type="project" value="UniProtKB-KW"/>
</dbReference>
<reference evidence="8 9" key="1">
    <citation type="submission" date="2017-02" db="EMBL/GenBank/DDBJ databases">
        <title>Pseudoalteromonas ulvae TC14 Genome.</title>
        <authorList>
            <person name="Molmeret M."/>
        </authorList>
    </citation>
    <scope>NUCLEOTIDE SEQUENCE [LARGE SCALE GENOMIC DNA]</scope>
    <source>
        <strain evidence="8">TC14</strain>
    </source>
</reference>
<dbReference type="CDD" id="cd00165">
    <property type="entry name" value="S4"/>
    <property type="match status" value="1"/>
</dbReference>
<evidence type="ECO:0000256" key="1">
    <source>
        <dbReference type="ARBA" id="ARBA00008348"/>
    </source>
</evidence>
<dbReference type="GO" id="GO:0160138">
    <property type="term" value="F:23S rRNA pseudouridine(2604) synthase activity"/>
    <property type="evidence" value="ECO:0007669"/>
    <property type="project" value="UniProtKB-EC"/>
</dbReference>
<dbReference type="EMBL" id="MWPV01000007">
    <property type="protein sequence ID" value="OUL56328.1"/>
    <property type="molecule type" value="Genomic_DNA"/>
</dbReference>
<dbReference type="EC" id="5.4.99.-" evidence="6"/>
<dbReference type="InterPro" id="IPR006145">
    <property type="entry name" value="PsdUridine_synth_RsuA/RluA"/>
</dbReference>
<keyword evidence="5" id="KW-0694">RNA-binding</keyword>
<dbReference type="Gene3D" id="3.30.70.1560">
    <property type="entry name" value="Alpha-L RNA-binding motif"/>
    <property type="match status" value="1"/>
</dbReference>
<organism evidence="8 9">
    <name type="scientific">Pseudoalteromonas ulvae</name>
    <dbReference type="NCBI Taxonomy" id="107327"/>
    <lineage>
        <taxon>Bacteria</taxon>
        <taxon>Pseudomonadati</taxon>
        <taxon>Pseudomonadota</taxon>
        <taxon>Gammaproteobacteria</taxon>
        <taxon>Alteromonadales</taxon>
        <taxon>Pseudoalteromonadaceae</taxon>
        <taxon>Pseudoalteromonas</taxon>
    </lineage>
</organism>
<dbReference type="InterPro" id="IPR020094">
    <property type="entry name" value="TruA/RsuA/RluB/E/F_N"/>
</dbReference>
<dbReference type="OrthoDB" id="9807213at2"/>
<evidence type="ECO:0000259" key="7">
    <source>
        <dbReference type="SMART" id="SM00363"/>
    </source>
</evidence>
<protein>
    <recommendedName>
        <fullName evidence="6">Pseudouridine synthase</fullName>
        <ecNumber evidence="6">5.4.99.-</ecNumber>
    </recommendedName>
</protein>
<comment type="caution">
    <text evidence="8">The sequence shown here is derived from an EMBL/GenBank/DDBJ whole genome shotgun (WGS) entry which is preliminary data.</text>
</comment>
<comment type="catalytic activity">
    <reaction evidence="3">
        <text>uridine(35) in tRNA(Tyr) = pseudouridine(35) in tRNA(Tyr)</text>
        <dbReference type="Rhea" id="RHEA:60556"/>
        <dbReference type="Rhea" id="RHEA-COMP:15607"/>
        <dbReference type="Rhea" id="RHEA-COMP:15608"/>
        <dbReference type="ChEBI" id="CHEBI:65314"/>
        <dbReference type="ChEBI" id="CHEBI:65315"/>
    </reaction>
</comment>
<evidence type="ECO:0000313" key="9">
    <source>
        <dbReference type="Proteomes" id="UP000194841"/>
    </source>
</evidence>
<dbReference type="PANTHER" id="PTHR47683:SF2">
    <property type="entry name" value="RNA-BINDING S4 DOMAIN-CONTAINING PROTEIN"/>
    <property type="match status" value="1"/>
</dbReference>
<name>A0A2C9ZZZ5_PSEDV</name>
<dbReference type="InterPro" id="IPR050343">
    <property type="entry name" value="RsuA_PseudoU_synthase"/>
</dbReference>
<keyword evidence="9" id="KW-1185">Reference proteome</keyword>
<gene>
    <name evidence="8" type="ORF">B1199_18505</name>
</gene>
<dbReference type="Gene3D" id="3.30.70.580">
    <property type="entry name" value="Pseudouridine synthase I, catalytic domain, N-terminal subdomain"/>
    <property type="match status" value="1"/>
</dbReference>
<dbReference type="PROSITE" id="PS50889">
    <property type="entry name" value="S4"/>
    <property type="match status" value="1"/>
</dbReference>
<sequence>MDTMRLAKYIAHAGYCSRRQASRLIDLGVVTVNGQVADHICFVSERDQISIQNQPLVIESQRYYFIYNKPVGVDCRLLPDDPTSLVHRLPSDIRLYPIGRLDKDSHGLLILTNDGDFFHQMNHPENHQEKEYLVQVDQPIDALFCSQMSQGVMIDGQTTLPCQVCLCGDTLFRITLRQGLNRQIRKMSKALGRRVIDLQRVRIANIHLDNLTLDVLKAVSKNDIIGHGLHSK</sequence>
<evidence type="ECO:0000313" key="8">
    <source>
        <dbReference type="EMBL" id="OUL56328.1"/>
    </source>
</evidence>
<dbReference type="InterPro" id="IPR018496">
    <property type="entry name" value="PsdUridine_synth_RsuA/RluB_CS"/>
</dbReference>
<dbReference type="InterPro" id="IPR002942">
    <property type="entry name" value="S4_RNA-bd"/>
</dbReference>
<keyword evidence="2 6" id="KW-0413">Isomerase</keyword>
<comment type="similarity">
    <text evidence="1 6">Belongs to the pseudouridine synthase RsuA family.</text>
</comment>
<accession>A0A2C9ZZZ5</accession>
<dbReference type="GO" id="GO:0000455">
    <property type="term" value="P:enzyme-directed rRNA pseudouridine synthesis"/>
    <property type="evidence" value="ECO:0007669"/>
    <property type="project" value="UniProtKB-ARBA"/>
</dbReference>
<feature type="domain" description="RNA-binding S4" evidence="7">
    <location>
        <begin position="4"/>
        <end position="62"/>
    </location>
</feature>
<dbReference type="Gene3D" id="3.10.290.10">
    <property type="entry name" value="RNA-binding S4 domain"/>
    <property type="match status" value="1"/>
</dbReference>
<evidence type="ECO:0000256" key="5">
    <source>
        <dbReference type="PROSITE-ProRule" id="PRU00182"/>
    </source>
</evidence>
<dbReference type="PROSITE" id="PS01149">
    <property type="entry name" value="PSI_RSU"/>
    <property type="match status" value="1"/>
</dbReference>
<dbReference type="InterPro" id="IPR036986">
    <property type="entry name" value="S4_RNA-bd_sf"/>
</dbReference>